<organism evidence="3 4">
    <name type="scientific">Piedraia hortae CBS 480.64</name>
    <dbReference type="NCBI Taxonomy" id="1314780"/>
    <lineage>
        <taxon>Eukaryota</taxon>
        <taxon>Fungi</taxon>
        <taxon>Dikarya</taxon>
        <taxon>Ascomycota</taxon>
        <taxon>Pezizomycotina</taxon>
        <taxon>Dothideomycetes</taxon>
        <taxon>Dothideomycetidae</taxon>
        <taxon>Capnodiales</taxon>
        <taxon>Piedraiaceae</taxon>
        <taxon>Piedraia</taxon>
    </lineage>
</organism>
<feature type="compositionally biased region" description="Basic and acidic residues" evidence="1">
    <location>
        <begin position="187"/>
        <end position="202"/>
    </location>
</feature>
<gene>
    <name evidence="3" type="ORF">K470DRAFT_277805</name>
</gene>
<dbReference type="PROSITE" id="PS51159">
    <property type="entry name" value="CBM21"/>
    <property type="match status" value="1"/>
</dbReference>
<dbReference type="AlphaFoldDB" id="A0A6A7BWJ0"/>
<feature type="compositionally biased region" description="Polar residues" evidence="1">
    <location>
        <begin position="103"/>
        <end position="121"/>
    </location>
</feature>
<feature type="domain" description="CBM21" evidence="2">
    <location>
        <begin position="270"/>
        <end position="382"/>
    </location>
</feature>
<dbReference type="PANTHER" id="PTHR12307">
    <property type="entry name" value="PROTEIN PHOSPHATASE 1 REGULATORY SUBUNIT"/>
    <property type="match status" value="1"/>
</dbReference>
<feature type="region of interest" description="Disordered" evidence="1">
    <location>
        <begin position="1"/>
        <end position="251"/>
    </location>
</feature>
<dbReference type="EMBL" id="MU005994">
    <property type="protein sequence ID" value="KAF2859347.1"/>
    <property type="molecule type" value="Genomic_DNA"/>
</dbReference>
<feature type="compositionally biased region" description="Basic and acidic residues" evidence="1">
    <location>
        <begin position="241"/>
        <end position="251"/>
    </location>
</feature>
<feature type="region of interest" description="Disordered" evidence="1">
    <location>
        <begin position="388"/>
        <end position="426"/>
    </location>
</feature>
<dbReference type="Pfam" id="PF03370">
    <property type="entry name" value="CBM_21"/>
    <property type="match status" value="1"/>
</dbReference>
<evidence type="ECO:0000313" key="3">
    <source>
        <dbReference type="EMBL" id="KAF2859347.1"/>
    </source>
</evidence>
<keyword evidence="4" id="KW-1185">Reference proteome</keyword>
<dbReference type="OrthoDB" id="1881at2759"/>
<name>A0A6A7BWJ0_9PEZI</name>
<accession>A0A6A7BWJ0</accession>
<dbReference type="PANTHER" id="PTHR12307:SF36">
    <property type="entry name" value="GLYCOGEN-BINDING SUBUNIT 76A"/>
    <property type="match status" value="1"/>
</dbReference>
<dbReference type="InterPro" id="IPR050782">
    <property type="entry name" value="PP1_regulatory_subunit_3"/>
</dbReference>
<dbReference type="GO" id="GO:0000164">
    <property type="term" value="C:protein phosphatase type 1 complex"/>
    <property type="evidence" value="ECO:0007669"/>
    <property type="project" value="TreeGrafter"/>
</dbReference>
<dbReference type="GO" id="GO:0005979">
    <property type="term" value="P:regulation of glycogen biosynthetic process"/>
    <property type="evidence" value="ECO:0007669"/>
    <property type="project" value="TreeGrafter"/>
</dbReference>
<dbReference type="GO" id="GO:0008157">
    <property type="term" value="F:protein phosphatase 1 binding"/>
    <property type="evidence" value="ECO:0007669"/>
    <property type="project" value="TreeGrafter"/>
</dbReference>
<evidence type="ECO:0000313" key="4">
    <source>
        <dbReference type="Proteomes" id="UP000799421"/>
    </source>
</evidence>
<reference evidence="3" key="1">
    <citation type="journal article" date="2020" name="Stud. Mycol.">
        <title>101 Dothideomycetes genomes: a test case for predicting lifestyles and emergence of pathogens.</title>
        <authorList>
            <person name="Haridas S."/>
            <person name="Albert R."/>
            <person name="Binder M."/>
            <person name="Bloem J."/>
            <person name="Labutti K."/>
            <person name="Salamov A."/>
            <person name="Andreopoulos B."/>
            <person name="Baker S."/>
            <person name="Barry K."/>
            <person name="Bills G."/>
            <person name="Bluhm B."/>
            <person name="Cannon C."/>
            <person name="Castanera R."/>
            <person name="Culley D."/>
            <person name="Daum C."/>
            <person name="Ezra D."/>
            <person name="Gonzalez J."/>
            <person name="Henrissat B."/>
            <person name="Kuo A."/>
            <person name="Liang C."/>
            <person name="Lipzen A."/>
            <person name="Lutzoni F."/>
            <person name="Magnuson J."/>
            <person name="Mondo S."/>
            <person name="Nolan M."/>
            <person name="Ohm R."/>
            <person name="Pangilinan J."/>
            <person name="Park H.-J."/>
            <person name="Ramirez L."/>
            <person name="Alfaro M."/>
            <person name="Sun H."/>
            <person name="Tritt A."/>
            <person name="Yoshinaga Y."/>
            <person name="Zwiers L.-H."/>
            <person name="Turgeon B."/>
            <person name="Goodwin S."/>
            <person name="Spatafora J."/>
            <person name="Crous P."/>
            <person name="Grigoriev I."/>
        </authorList>
    </citation>
    <scope>NUCLEOTIDE SEQUENCE</scope>
    <source>
        <strain evidence="3">CBS 480.64</strain>
    </source>
</reference>
<dbReference type="Proteomes" id="UP000799421">
    <property type="component" value="Unassembled WGS sequence"/>
</dbReference>
<sequence length="445" mass="49684">MPYTPALSKLPKSSRAAGHSKAQNDQQAMKESGIDRQRSKSLSYLQKPRRAPSIFDSTIPQPSFDPKVYKWNKKVQDSLSQDDDDSDQEKQASSERSEAGENKSGSSPTQDIGKSTRSRPSTEPIIGKWGLAFPVFPPNSSDEDSDGTHAPLPLRGRKDFETPAKSAMQPRRCFSTPQKTTRSKSVHFCDGDNETKHFRKMDTPTSISTGSSSSAVGSDNTRRASAGNIGSTRRGSAGEIESARRGSADRRGSDANFKYSIEAENFSGARADHKDWAVNLIGLKMASDQETIIGTVAVQNWSYFKEVFGCFTFDDWQTMLQVSAEYHLRPHDPADARDHFIFKILLNNHANLDQKIMQLCVRYKVNDGEHWDNNEGNNYRVKIFQATEEERSPSPEPLPCLPQSNKEIRSSPSPTPGRPMMDHAEYQEIVRRYCAPSAASQPERQ</sequence>
<dbReference type="InterPro" id="IPR038175">
    <property type="entry name" value="CBM21_dom_sf"/>
</dbReference>
<feature type="compositionally biased region" description="Low complexity" evidence="1">
    <location>
        <begin position="205"/>
        <end position="218"/>
    </location>
</feature>
<protein>
    <submittedName>
        <fullName evidence="3">Carbohydrate-binding module family 21 protein</fullName>
    </submittedName>
</protein>
<dbReference type="InterPro" id="IPR005036">
    <property type="entry name" value="CBM21_dom"/>
</dbReference>
<dbReference type="Gene3D" id="2.60.40.2440">
    <property type="entry name" value="Carbohydrate binding type-21 domain"/>
    <property type="match status" value="1"/>
</dbReference>
<feature type="compositionally biased region" description="Basic and acidic residues" evidence="1">
    <location>
        <begin position="88"/>
        <end position="101"/>
    </location>
</feature>
<evidence type="ECO:0000259" key="2">
    <source>
        <dbReference type="PROSITE" id="PS51159"/>
    </source>
</evidence>
<dbReference type="GO" id="GO:2001069">
    <property type="term" value="F:glycogen binding"/>
    <property type="evidence" value="ECO:0007669"/>
    <property type="project" value="TreeGrafter"/>
</dbReference>
<proteinExistence type="predicted"/>
<evidence type="ECO:0000256" key="1">
    <source>
        <dbReference type="SAM" id="MobiDB-lite"/>
    </source>
</evidence>